<accession>A0A8J2VYS9</accession>
<protein>
    <submittedName>
        <fullName evidence="2">(African queen) hypothetical protein</fullName>
    </submittedName>
</protein>
<evidence type="ECO:0000313" key="2">
    <source>
        <dbReference type="EMBL" id="CAG9563723.1"/>
    </source>
</evidence>
<dbReference type="EMBL" id="CAKASE010000050">
    <property type="protein sequence ID" value="CAG9563723.1"/>
    <property type="molecule type" value="Genomic_DNA"/>
</dbReference>
<sequence length="96" mass="11296">MNLIDELNIYYYILQVIKHQQDDSAEAARIERKRRQRLAKEEFLKKQMEQDEEDVCDVSPGDLIVAELVHETEKSGLIVKRKSPDPRGDEKRSKQI</sequence>
<evidence type="ECO:0000256" key="1">
    <source>
        <dbReference type="SAM" id="MobiDB-lite"/>
    </source>
</evidence>
<dbReference type="Proteomes" id="UP000789524">
    <property type="component" value="Unassembled WGS sequence"/>
</dbReference>
<dbReference type="AlphaFoldDB" id="A0A8J2VYS9"/>
<proteinExistence type="predicted"/>
<reference evidence="2" key="1">
    <citation type="submission" date="2021-09" db="EMBL/GenBank/DDBJ databases">
        <authorList>
            <person name="Martin H S."/>
        </authorList>
    </citation>
    <scope>NUCLEOTIDE SEQUENCE</scope>
</reference>
<evidence type="ECO:0000313" key="3">
    <source>
        <dbReference type="Proteomes" id="UP000789524"/>
    </source>
</evidence>
<name>A0A8J2VYS9_9NEOP</name>
<gene>
    <name evidence="2" type="ORF">DCHRY22_LOCUS4825</name>
</gene>
<comment type="caution">
    <text evidence="2">The sequence shown here is derived from an EMBL/GenBank/DDBJ whole genome shotgun (WGS) entry which is preliminary data.</text>
</comment>
<organism evidence="2 3">
    <name type="scientific">Danaus chrysippus</name>
    <name type="common">African queen</name>
    <dbReference type="NCBI Taxonomy" id="151541"/>
    <lineage>
        <taxon>Eukaryota</taxon>
        <taxon>Metazoa</taxon>
        <taxon>Ecdysozoa</taxon>
        <taxon>Arthropoda</taxon>
        <taxon>Hexapoda</taxon>
        <taxon>Insecta</taxon>
        <taxon>Pterygota</taxon>
        <taxon>Neoptera</taxon>
        <taxon>Endopterygota</taxon>
        <taxon>Lepidoptera</taxon>
        <taxon>Glossata</taxon>
        <taxon>Ditrysia</taxon>
        <taxon>Papilionoidea</taxon>
        <taxon>Nymphalidae</taxon>
        <taxon>Danainae</taxon>
        <taxon>Danaini</taxon>
        <taxon>Danaina</taxon>
        <taxon>Danaus</taxon>
        <taxon>Anosia</taxon>
    </lineage>
</organism>
<feature type="compositionally biased region" description="Basic and acidic residues" evidence="1">
    <location>
        <begin position="82"/>
        <end position="96"/>
    </location>
</feature>
<keyword evidence="3" id="KW-1185">Reference proteome</keyword>
<feature type="region of interest" description="Disordered" evidence="1">
    <location>
        <begin position="76"/>
        <end position="96"/>
    </location>
</feature>